<evidence type="ECO:0000313" key="7">
    <source>
        <dbReference type="EMBL" id="ENU28685.1"/>
    </source>
</evidence>
<evidence type="ECO:0000256" key="3">
    <source>
        <dbReference type="ARBA" id="ARBA00022989"/>
    </source>
</evidence>
<feature type="transmembrane region" description="Helical" evidence="5">
    <location>
        <begin position="84"/>
        <end position="103"/>
    </location>
</feature>
<reference evidence="7 8" key="2">
    <citation type="journal article" date="2016" name="Int. J. Syst. Evol. Microbiol.">
        <title>Taxonomy of haemolytic and/or proteolytic strains of the genus Acinetobacter with the proposal of Acinetobacter courvalinii sp. nov. (genomic species 14 sensu Bouvet &amp; Jeanjean), Acinetobacter dispersus sp. nov. (genomic species 17), Acinetobacter modestus sp. nov., Acinetobacter proteolyticus sp. nov. and Acinetobacter vivianii sp. nov.</title>
        <authorList>
            <person name="Nemec A."/>
            <person name="Radolfova-Krizova L."/>
            <person name="Maixnerova M."/>
            <person name="Vrestiakova E."/>
            <person name="Jezek P."/>
            <person name="Sedo O."/>
        </authorList>
    </citation>
    <scope>NUCLEOTIDE SEQUENCE [LARGE SCALE GENOMIC DNA]</scope>
    <source>
        <strain evidence="7 8">NIPH 236</strain>
    </source>
</reference>
<gene>
    <name evidence="7" type="ORF">F992_00104</name>
</gene>
<protein>
    <recommendedName>
        <fullName evidence="6">O-antigen ligase-related domain-containing protein</fullName>
    </recommendedName>
</protein>
<feature type="transmembrane region" description="Helical" evidence="5">
    <location>
        <begin position="154"/>
        <end position="170"/>
    </location>
</feature>
<comment type="caution">
    <text evidence="7">The sequence shown here is derived from an EMBL/GenBank/DDBJ whole genome shotgun (WGS) entry which is preliminary data.</text>
</comment>
<sequence>MRYKKFSYFFLLVYIFFFHILESYSNSAVQIGTYFLAFPLFLCWILESIFSKIGVFYRSELLLIFYIFYALLTCIWSWDIDYSFNYFFRFFSVALLYVIMLDLIRDSNRLFQTLLAYVLGVLLIAFSGLKNIIYNQSYNEWTGRFSADGFDPNNFGIILNIAVIFTYLLIFNKKIKFIFAVPIIFLSSFLILSTGSRASLGIFILGLFLILLLVGVRKPIILFMLPVFLFIFSDVLFEYIPIDSLNRATSGVDMQDEDRFLIWRLIIDKVDGFNFLIGHGFGTTVPLIGMNAHNTFISNYFEGGFLGLLLWSAFIFYHYIIIIISIINTKNFNAIFIFIALTSLLGALLTLNWEFRKDLFIIFAVSVLMFKFIKQSKLNTIN</sequence>
<organism evidence="7 8">
    <name type="scientific">Acinetobacter modestus</name>
    <dbReference type="NCBI Taxonomy" id="1776740"/>
    <lineage>
        <taxon>Bacteria</taxon>
        <taxon>Pseudomonadati</taxon>
        <taxon>Pseudomonadota</taxon>
        <taxon>Gammaproteobacteria</taxon>
        <taxon>Moraxellales</taxon>
        <taxon>Moraxellaceae</taxon>
        <taxon>Acinetobacter</taxon>
    </lineage>
</organism>
<evidence type="ECO:0000259" key="6">
    <source>
        <dbReference type="Pfam" id="PF04932"/>
    </source>
</evidence>
<feature type="transmembrane region" description="Helical" evidence="5">
    <location>
        <begin position="115"/>
        <end position="134"/>
    </location>
</feature>
<feature type="transmembrane region" description="Helical" evidence="5">
    <location>
        <begin position="200"/>
        <end position="216"/>
    </location>
</feature>
<dbReference type="InterPro" id="IPR051533">
    <property type="entry name" value="WaaL-like"/>
</dbReference>
<keyword evidence="2 5" id="KW-0812">Transmembrane</keyword>
<feature type="transmembrane region" description="Helical" evidence="5">
    <location>
        <begin position="61"/>
        <end position="78"/>
    </location>
</feature>
<dbReference type="GeneID" id="92836873"/>
<evidence type="ECO:0000256" key="2">
    <source>
        <dbReference type="ARBA" id="ARBA00022692"/>
    </source>
</evidence>
<proteinExistence type="predicted"/>
<evidence type="ECO:0000313" key="8">
    <source>
        <dbReference type="Proteomes" id="UP000013190"/>
    </source>
</evidence>
<evidence type="ECO:0000256" key="1">
    <source>
        <dbReference type="ARBA" id="ARBA00004141"/>
    </source>
</evidence>
<dbReference type="InterPro" id="IPR007016">
    <property type="entry name" value="O-antigen_ligase-rel_domated"/>
</dbReference>
<feature type="transmembrane region" description="Helical" evidence="5">
    <location>
        <begin position="31"/>
        <end position="49"/>
    </location>
</feature>
<keyword evidence="4 5" id="KW-0472">Membrane</keyword>
<dbReference type="PANTHER" id="PTHR37422:SF17">
    <property type="entry name" value="O-ANTIGEN LIGASE"/>
    <property type="match status" value="1"/>
</dbReference>
<dbReference type="PANTHER" id="PTHR37422">
    <property type="entry name" value="TEICHURONIC ACID BIOSYNTHESIS PROTEIN TUAE"/>
    <property type="match status" value="1"/>
</dbReference>
<feature type="domain" description="O-antigen ligase-related" evidence="6">
    <location>
        <begin position="184"/>
        <end position="311"/>
    </location>
</feature>
<reference evidence="8" key="1">
    <citation type="submission" date="2013-02" db="EMBL/GenBank/DDBJ databases">
        <title>The Genome Sequence of Acinetobacter sp. NIPH 236.</title>
        <authorList>
            <consortium name="The Broad Institute Genome Sequencing Platform"/>
            <consortium name="The Broad Institute Genome Sequencing Center for Infectious Disease"/>
            <person name="Cerqueira G."/>
            <person name="Feldgarden M."/>
            <person name="Courvalin P."/>
            <person name="Perichon B."/>
            <person name="Grillot-Courvalin C."/>
            <person name="Clermont D."/>
            <person name="Rocha E."/>
            <person name="Yoon E.-J."/>
            <person name="Nemec A."/>
            <person name="Walker B."/>
            <person name="Young S.K."/>
            <person name="Zeng Q."/>
            <person name="Gargeya S."/>
            <person name="Fitzgerald M."/>
            <person name="Haas B."/>
            <person name="Abouelleil A."/>
            <person name="Alvarado L."/>
            <person name="Arachchi H.M."/>
            <person name="Berlin A.M."/>
            <person name="Chapman S.B."/>
            <person name="Dewar J."/>
            <person name="Goldberg J."/>
            <person name="Griggs A."/>
            <person name="Gujja S."/>
            <person name="Hansen M."/>
            <person name="Howarth C."/>
            <person name="Imamovic A."/>
            <person name="Larimer J."/>
            <person name="McCowan C."/>
            <person name="Murphy C."/>
            <person name="Neiman D."/>
            <person name="Pearson M."/>
            <person name="Priest M."/>
            <person name="Roberts A."/>
            <person name="Saif S."/>
            <person name="Shea T."/>
            <person name="Sisk P."/>
            <person name="Sykes S."/>
            <person name="Wortman J."/>
            <person name="Nusbaum C."/>
            <person name="Birren B."/>
        </authorList>
    </citation>
    <scope>NUCLEOTIDE SEQUENCE [LARGE SCALE GENOMIC DNA]</scope>
    <source>
        <strain evidence="8">NIPH 236</strain>
    </source>
</reference>
<evidence type="ECO:0000256" key="4">
    <source>
        <dbReference type="ARBA" id="ARBA00023136"/>
    </source>
</evidence>
<dbReference type="RefSeq" id="WP_004665331.1">
    <property type="nucleotide sequence ID" value="NZ_BMDV01000007.1"/>
</dbReference>
<accession>A0ABP2U282</accession>
<dbReference type="Proteomes" id="UP000013190">
    <property type="component" value="Unassembled WGS sequence"/>
</dbReference>
<feature type="transmembrane region" description="Helical" evidence="5">
    <location>
        <begin position="305"/>
        <end position="327"/>
    </location>
</feature>
<keyword evidence="8" id="KW-1185">Reference proteome</keyword>
<name>A0ABP2U282_9GAMM</name>
<feature type="transmembrane region" description="Helical" evidence="5">
    <location>
        <begin position="334"/>
        <end position="353"/>
    </location>
</feature>
<evidence type="ECO:0000256" key="5">
    <source>
        <dbReference type="SAM" id="Phobius"/>
    </source>
</evidence>
<feature type="transmembrane region" description="Helical" evidence="5">
    <location>
        <begin position="223"/>
        <end position="242"/>
    </location>
</feature>
<feature type="transmembrane region" description="Helical" evidence="5">
    <location>
        <begin position="177"/>
        <end position="194"/>
    </location>
</feature>
<feature type="transmembrane region" description="Helical" evidence="5">
    <location>
        <begin position="7"/>
        <end position="25"/>
    </location>
</feature>
<keyword evidence="3 5" id="KW-1133">Transmembrane helix</keyword>
<dbReference type="EMBL" id="APOJ01000003">
    <property type="protein sequence ID" value="ENU28685.1"/>
    <property type="molecule type" value="Genomic_DNA"/>
</dbReference>
<dbReference type="Pfam" id="PF04932">
    <property type="entry name" value="Wzy_C"/>
    <property type="match status" value="1"/>
</dbReference>
<comment type="subcellular location">
    <subcellularLocation>
        <location evidence="1">Membrane</location>
        <topology evidence="1">Multi-pass membrane protein</topology>
    </subcellularLocation>
</comment>